<protein>
    <submittedName>
        <fullName evidence="3">Cytochrome P450</fullName>
    </submittedName>
</protein>
<comment type="caution">
    <text evidence="3">The sequence shown here is derived from an EMBL/GenBank/DDBJ whole genome shotgun (WGS) entry which is preliminary data.</text>
</comment>
<dbReference type="InterPro" id="IPR002397">
    <property type="entry name" value="Cyt_P450_B"/>
</dbReference>
<dbReference type="SUPFAM" id="SSF48264">
    <property type="entry name" value="Cytochrome P450"/>
    <property type="match status" value="1"/>
</dbReference>
<dbReference type="Proteomes" id="UP001577267">
    <property type="component" value="Unassembled WGS sequence"/>
</dbReference>
<dbReference type="PANTHER" id="PTHR46696">
    <property type="entry name" value="P450, PUTATIVE (EUROFUNG)-RELATED"/>
    <property type="match status" value="1"/>
</dbReference>
<dbReference type="EMBL" id="JBHGBT010000032">
    <property type="protein sequence ID" value="MFB4197393.1"/>
    <property type="molecule type" value="Genomic_DNA"/>
</dbReference>
<dbReference type="PANTHER" id="PTHR46696:SF1">
    <property type="entry name" value="CYTOCHROME P450 YJIB-RELATED"/>
    <property type="match status" value="1"/>
</dbReference>
<feature type="region of interest" description="Disordered" evidence="2">
    <location>
        <begin position="421"/>
        <end position="450"/>
    </location>
</feature>
<evidence type="ECO:0000313" key="3">
    <source>
        <dbReference type="EMBL" id="MFB4197393.1"/>
    </source>
</evidence>
<dbReference type="InterPro" id="IPR036396">
    <property type="entry name" value="Cyt_P450_sf"/>
</dbReference>
<sequence length="462" mass="50262">MEPQPRFDGPPPGCPAHQGNATEEQYEYESVPLYGAEFAENPQAYYTYLRQFGPAAPVELSPGVEATLVTDYAAALHVLQNPEHFSKDARRWRDLKEGRIAEDSPVLPMLGYRPNALFTDGAEHMRLRQAITDSLARIDAHRLSRHVERVSTYLVGQFSHRGTVDLLTEYARMLPLLVFNELFGCSPEIGDRLIYGTSGIFDGGVDADSANKELSAALQELVAAKRAQPGEDVVSWLMEHPSQLTDEEMIHQLVMLISAGMEPQRNLIANGLQLILSDDRYSGGQFGGALLVEDALDAVLWDSPPMANYAPHYPVQDTDLMGVPVEAGELLLISFAAANSDPSLPSARYTLSKRAHLAWSAGPHACPAKDPAQLIAVSAIEKLLNQLPDIELAVPVESLVWRPGPFQRGLTSLPARFAPVRPARQQGPSGTAGGGATADSNAPVSKPGKGSVWSSFLAWWRV</sequence>
<proteinExistence type="inferred from homology"/>
<dbReference type="RefSeq" id="WP_375065796.1">
    <property type="nucleotide sequence ID" value="NZ_JBHGBT010000032.1"/>
</dbReference>
<accession>A0ABV4ZTX2</accession>
<dbReference type="Gene3D" id="1.10.630.10">
    <property type="entry name" value="Cytochrome P450"/>
    <property type="match status" value="1"/>
</dbReference>
<keyword evidence="4" id="KW-1185">Reference proteome</keyword>
<dbReference type="PRINTS" id="PR00359">
    <property type="entry name" value="BP450"/>
</dbReference>
<gene>
    <name evidence="3" type="ORF">ACE11A_23920</name>
</gene>
<evidence type="ECO:0000313" key="4">
    <source>
        <dbReference type="Proteomes" id="UP001577267"/>
    </source>
</evidence>
<organism evidence="3 4">
    <name type="scientific">Streptomyces carpaticus</name>
    <dbReference type="NCBI Taxonomy" id="285558"/>
    <lineage>
        <taxon>Bacteria</taxon>
        <taxon>Bacillati</taxon>
        <taxon>Actinomycetota</taxon>
        <taxon>Actinomycetes</taxon>
        <taxon>Kitasatosporales</taxon>
        <taxon>Streptomycetaceae</taxon>
        <taxon>Streptomyces</taxon>
    </lineage>
</organism>
<comment type="similarity">
    <text evidence="1">Belongs to the cytochrome P450 family.</text>
</comment>
<evidence type="ECO:0000256" key="1">
    <source>
        <dbReference type="ARBA" id="ARBA00010617"/>
    </source>
</evidence>
<evidence type="ECO:0000256" key="2">
    <source>
        <dbReference type="SAM" id="MobiDB-lite"/>
    </source>
</evidence>
<dbReference type="CDD" id="cd20623">
    <property type="entry name" value="CYP_unk"/>
    <property type="match status" value="1"/>
</dbReference>
<reference evidence="3 4" key="1">
    <citation type="submission" date="2024-09" db="EMBL/GenBank/DDBJ databases">
        <title>Draft genome sequence of multifaceted antimicrobials producing Streptomyces sp. strain FH1.</title>
        <authorList>
            <person name="Hassan F."/>
            <person name="Ali H."/>
            <person name="Hassan N."/>
            <person name="Nawaz A."/>
        </authorList>
    </citation>
    <scope>NUCLEOTIDE SEQUENCE [LARGE SCALE GENOMIC DNA]</scope>
    <source>
        <strain evidence="3 4">FH1</strain>
    </source>
</reference>
<name>A0ABV4ZTX2_9ACTN</name>